<dbReference type="PRINTS" id="PR00619">
    <property type="entry name" value="GATAZNFINGER"/>
</dbReference>
<keyword evidence="4" id="KW-0862">Zinc</keyword>
<dbReference type="FunFam" id="3.30.50.10:FF:000007">
    <property type="entry name" value="Nitrogen regulatory AreA, N-terminal"/>
    <property type="match status" value="1"/>
</dbReference>
<reference evidence="11 12" key="1">
    <citation type="submission" date="2016-07" db="EMBL/GenBank/DDBJ databases">
        <title>Pervasive Adenine N6-methylation of Active Genes in Fungi.</title>
        <authorList>
            <consortium name="DOE Joint Genome Institute"/>
            <person name="Mondo S.J."/>
            <person name="Dannebaum R.O."/>
            <person name="Kuo R.C."/>
            <person name="Labutti K."/>
            <person name="Haridas S."/>
            <person name="Kuo A."/>
            <person name="Salamov A."/>
            <person name="Ahrendt S.R."/>
            <person name="Lipzen A."/>
            <person name="Sullivan W."/>
            <person name="Andreopoulos W.B."/>
            <person name="Clum A."/>
            <person name="Lindquist E."/>
            <person name="Daum C."/>
            <person name="Ramamoorthy G.K."/>
            <person name="Gryganskyi A."/>
            <person name="Culley D."/>
            <person name="Magnuson J.K."/>
            <person name="James T.Y."/>
            <person name="O'Malley M.A."/>
            <person name="Stajich J.E."/>
            <person name="Spatafora J.W."/>
            <person name="Visel A."/>
            <person name="Grigoriev I.V."/>
        </authorList>
    </citation>
    <scope>NUCLEOTIDE SEQUENCE [LARGE SCALE GENOMIC DNA]</scope>
    <source>
        <strain evidence="11 12">12-1054</strain>
    </source>
</reference>
<keyword evidence="12" id="KW-1185">Reference proteome</keyword>
<evidence type="ECO:0000256" key="1">
    <source>
        <dbReference type="ARBA" id="ARBA00004123"/>
    </source>
</evidence>
<name>A0A1Y2FD56_PROLT</name>
<feature type="compositionally biased region" description="Polar residues" evidence="9">
    <location>
        <begin position="56"/>
        <end position="73"/>
    </location>
</feature>
<evidence type="ECO:0000259" key="10">
    <source>
        <dbReference type="PROSITE" id="PS50114"/>
    </source>
</evidence>
<dbReference type="EMBL" id="MCFI01000011">
    <property type="protein sequence ID" value="ORY81354.1"/>
    <property type="molecule type" value="Genomic_DNA"/>
</dbReference>
<feature type="domain" description="GATA-type" evidence="10">
    <location>
        <begin position="98"/>
        <end position="151"/>
    </location>
</feature>
<evidence type="ECO:0000256" key="7">
    <source>
        <dbReference type="ARBA" id="ARBA00023242"/>
    </source>
</evidence>
<feature type="non-terminal residue" evidence="11">
    <location>
        <position position="153"/>
    </location>
</feature>
<evidence type="ECO:0000256" key="3">
    <source>
        <dbReference type="ARBA" id="ARBA00022771"/>
    </source>
</evidence>
<dbReference type="AlphaFoldDB" id="A0A1Y2FD56"/>
<dbReference type="Gene3D" id="3.30.50.10">
    <property type="entry name" value="Erythroid Transcription Factor GATA-1, subunit A"/>
    <property type="match status" value="2"/>
</dbReference>
<dbReference type="GO" id="GO:0001227">
    <property type="term" value="F:DNA-binding transcription repressor activity, RNA polymerase II-specific"/>
    <property type="evidence" value="ECO:0007669"/>
    <property type="project" value="UniProtKB-ARBA"/>
</dbReference>
<dbReference type="SUPFAM" id="SSF57716">
    <property type="entry name" value="Glucocorticoid receptor-like (DNA-binding domain)"/>
    <property type="match status" value="2"/>
</dbReference>
<keyword evidence="6" id="KW-0804">Transcription</keyword>
<accession>A0A1Y2FD56</accession>
<dbReference type="Pfam" id="PF00320">
    <property type="entry name" value="GATA"/>
    <property type="match status" value="2"/>
</dbReference>
<dbReference type="CDD" id="cd00202">
    <property type="entry name" value="ZnF_GATA"/>
    <property type="match status" value="2"/>
</dbReference>
<evidence type="ECO:0000256" key="6">
    <source>
        <dbReference type="ARBA" id="ARBA00023163"/>
    </source>
</evidence>
<comment type="subcellular location">
    <subcellularLocation>
        <location evidence="1">Nucleus</location>
    </subcellularLocation>
</comment>
<dbReference type="OrthoDB" id="515401at2759"/>
<keyword evidence="7" id="KW-0539">Nucleus</keyword>
<dbReference type="GO" id="GO:0045944">
    <property type="term" value="P:positive regulation of transcription by RNA polymerase II"/>
    <property type="evidence" value="ECO:0007669"/>
    <property type="project" value="TreeGrafter"/>
</dbReference>
<evidence type="ECO:0000256" key="8">
    <source>
        <dbReference type="PROSITE-ProRule" id="PRU00094"/>
    </source>
</evidence>
<dbReference type="Proteomes" id="UP000193685">
    <property type="component" value="Unassembled WGS sequence"/>
</dbReference>
<dbReference type="GeneID" id="63784438"/>
<evidence type="ECO:0000313" key="12">
    <source>
        <dbReference type="Proteomes" id="UP000193685"/>
    </source>
</evidence>
<evidence type="ECO:0000256" key="4">
    <source>
        <dbReference type="ARBA" id="ARBA00022833"/>
    </source>
</evidence>
<dbReference type="GO" id="GO:0008270">
    <property type="term" value="F:zinc ion binding"/>
    <property type="evidence" value="ECO:0007669"/>
    <property type="project" value="UniProtKB-KW"/>
</dbReference>
<keyword evidence="2" id="KW-0479">Metal-binding</keyword>
<feature type="domain" description="GATA-type" evidence="10">
    <location>
        <begin position="18"/>
        <end position="59"/>
    </location>
</feature>
<keyword evidence="3 8" id="KW-0863">Zinc-finger</keyword>
<comment type="caution">
    <text evidence="11">The sequence shown here is derived from an EMBL/GenBank/DDBJ whole genome shotgun (WGS) entry which is preliminary data.</text>
</comment>
<organism evidence="11 12">
    <name type="scientific">Protomyces lactucae-debilis</name>
    <dbReference type="NCBI Taxonomy" id="2754530"/>
    <lineage>
        <taxon>Eukaryota</taxon>
        <taxon>Fungi</taxon>
        <taxon>Dikarya</taxon>
        <taxon>Ascomycota</taxon>
        <taxon>Taphrinomycotina</taxon>
        <taxon>Taphrinomycetes</taxon>
        <taxon>Taphrinales</taxon>
        <taxon>Protomycetaceae</taxon>
        <taxon>Protomyces</taxon>
    </lineage>
</organism>
<dbReference type="PANTHER" id="PTHR10071:SF335">
    <property type="entry name" value="IRON-SENSING TRANSCRIPTIONAL REPRESSOR-RELATED"/>
    <property type="match status" value="1"/>
</dbReference>
<dbReference type="STRING" id="56484.A0A1Y2FD56"/>
<dbReference type="PANTHER" id="PTHR10071">
    <property type="entry name" value="TRANSCRIPTION FACTOR GATA FAMILY MEMBER"/>
    <property type="match status" value="1"/>
</dbReference>
<dbReference type="PROSITE" id="PS50114">
    <property type="entry name" value="GATA_ZN_FINGER_2"/>
    <property type="match status" value="2"/>
</dbReference>
<dbReference type="PROSITE" id="PS00344">
    <property type="entry name" value="GATA_ZN_FINGER_1"/>
    <property type="match status" value="1"/>
</dbReference>
<dbReference type="OMA" id="ITHSANW"/>
<evidence type="ECO:0000256" key="5">
    <source>
        <dbReference type="ARBA" id="ARBA00023015"/>
    </source>
</evidence>
<evidence type="ECO:0000256" key="9">
    <source>
        <dbReference type="SAM" id="MobiDB-lite"/>
    </source>
</evidence>
<dbReference type="GO" id="GO:0000978">
    <property type="term" value="F:RNA polymerase II cis-regulatory region sequence-specific DNA binding"/>
    <property type="evidence" value="ECO:0007669"/>
    <property type="project" value="TreeGrafter"/>
</dbReference>
<dbReference type="InterPro" id="IPR000679">
    <property type="entry name" value="Znf_GATA"/>
</dbReference>
<dbReference type="SMART" id="SM00401">
    <property type="entry name" value="ZnF_GATA"/>
    <property type="match status" value="2"/>
</dbReference>
<evidence type="ECO:0000313" key="11">
    <source>
        <dbReference type="EMBL" id="ORY81354.1"/>
    </source>
</evidence>
<evidence type="ECO:0000256" key="2">
    <source>
        <dbReference type="ARBA" id="ARBA00022723"/>
    </source>
</evidence>
<protein>
    <recommendedName>
        <fullName evidence="10">GATA-type domain-containing protein</fullName>
    </recommendedName>
</protein>
<proteinExistence type="predicted"/>
<sequence length="153" mass="16678">MDLSQDLNRSVGAEVHGVPDGTRCANCGTTRTPLWRRAPDSSTICNACGLYQKARNTARSTPALSTQTPTSLAASPDPQPQPQQPQQQPATPEVNMDTSTVVSCANCTTTTTPLWRRDESGNTICNACGLYHKLHGVHRPGHMKKNVIKRRKR</sequence>
<keyword evidence="5" id="KW-0805">Transcription regulation</keyword>
<dbReference type="GO" id="GO:0005634">
    <property type="term" value="C:nucleus"/>
    <property type="evidence" value="ECO:0007669"/>
    <property type="project" value="UniProtKB-SubCell"/>
</dbReference>
<gene>
    <name evidence="11" type="ORF">BCR37DRAFT_348336</name>
</gene>
<dbReference type="InterPro" id="IPR013088">
    <property type="entry name" value="Znf_NHR/GATA"/>
</dbReference>
<dbReference type="RefSeq" id="XP_040724730.1">
    <property type="nucleotide sequence ID" value="XM_040867839.1"/>
</dbReference>
<feature type="region of interest" description="Disordered" evidence="9">
    <location>
        <begin position="56"/>
        <end position="97"/>
    </location>
</feature>
<dbReference type="InterPro" id="IPR039355">
    <property type="entry name" value="Transcription_factor_GATA"/>
</dbReference>